<feature type="domain" description="N-acetyltransferase" evidence="3">
    <location>
        <begin position="27"/>
        <end position="190"/>
    </location>
</feature>
<dbReference type="InterPro" id="IPR000182">
    <property type="entry name" value="GNAT_dom"/>
</dbReference>
<dbReference type="CDD" id="cd04301">
    <property type="entry name" value="NAT_SF"/>
    <property type="match status" value="1"/>
</dbReference>
<dbReference type="OrthoDB" id="5319888at2"/>
<dbReference type="EMBL" id="JPVO01000032">
    <property type="protein sequence ID" value="KGR78255.1"/>
    <property type="molecule type" value="Genomic_DNA"/>
</dbReference>
<dbReference type="InterPro" id="IPR016181">
    <property type="entry name" value="Acyl_CoA_acyltransferase"/>
</dbReference>
<keyword evidence="5" id="KW-1185">Reference proteome</keyword>
<accession>A0A0A3I418</accession>
<proteinExistence type="predicted"/>
<evidence type="ECO:0000313" key="4">
    <source>
        <dbReference type="EMBL" id="KGR78255.1"/>
    </source>
</evidence>
<protein>
    <submittedName>
        <fullName evidence="4">Acetyltransferase</fullName>
    </submittedName>
</protein>
<dbReference type="GO" id="GO:0016747">
    <property type="term" value="F:acyltransferase activity, transferring groups other than amino-acyl groups"/>
    <property type="evidence" value="ECO:0007669"/>
    <property type="project" value="InterPro"/>
</dbReference>
<evidence type="ECO:0000259" key="3">
    <source>
        <dbReference type="PROSITE" id="PS51186"/>
    </source>
</evidence>
<name>A0A0A3I418_9BACL</name>
<evidence type="ECO:0000313" key="5">
    <source>
        <dbReference type="Proteomes" id="UP000030408"/>
    </source>
</evidence>
<comment type="caution">
    <text evidence="4">The sequence shown here is derived from an EMBL/GenBank/DDBJ whole genome shotgun (WGS) entry which is preliminary data.</text>
</comment>
<gene>
    <name evidence="4" type="ORF">CD33_01495</name>
</gene>
<dbReference type="Proteomes" id="UP000030408">
    <property type="component" value="Unassembled WGS sequence"/>
</dbReference>
<sequence>MTFYIRKAILEDGPQTAPLIYEAIGDIANRLTGETEITQIISALEVLFGRTDNRHSYLNTYVAENEGSKEILGILVSYSGQVGSELDVKLQRWLEQKNGPITMIDAEAHPDEYYVDTVCVAGHARGLGIGTALLQYAEQVALLEGYSKIALNVEAKKVKAQKLYERLGYVVTEPWTIINEPFFHMVKTIN</sequence>
<dbReference type="SUPFAM" id="SSF55729">
    <property type="entry name" value="Acyl-CoA N-acyltransferases (Nat)"/>
    <property type="match status" value="1"/>
</dbReference>
<dbReference type="PANTHER" id="PTHR43420">
    <property type="entry name" value="ACETYLTRANSFERASE"/>
    <property type="match status" value="1"/>
</dbReference>
<dbReference type="Pfam" id="PF00583">
    <property type="entry name" value="Acetyltransf_1"/>
    <property type="match status" value="1"/>
</dbReference>
<evidence type="ECO:0000256" key="1">
    <source>
        <dbReference type="ARBA" id="ARBA00022679"/>
    </source>
</evidence>
<keyword evidence="1 4" id="KW-0808">Transferase</keyword>
<organism evidence="4 5">
    <name type="scientific">Ureibacillus sinduriensis BLB-1 = JCM 15800</name>
    <dbReference type="NCBI Taxonomy" id="1384057"/>
    <lineage>
        <taxon>Bacteria</taxon>
        <taxon>Bacillati</taxon>
        <taxon>Bacillota</taxon>
        <taxon>Bacilli</taxon>
        <taxon>Bacillales</taxon>
        <taxon>Caryophanaceae</taxon>
        <taxon>Ureibacillus</taxon>
    </lineage>
</organism>
<reference evidence="4 5" key="1">
    <citation type="submission" date="2014-02" db="EMBL/GenBank/DDBJ databases">
        <title>Draft genome sequence of Lysinibacillus sinduriensis JCM 15800.</title>
        <authorList>
            <person name="Zhang F."/>
            <person name="Wang G."/>
            <person name="Zhang L."/>
        </authorList>
    </citation>
    <scope>NUCLEOTIDE SEQUENCE [LARGE SCALE GENOMIC DNA]</scope>
    <source>
        <strain evidence="4 5">JCM 15800</strain>
    </source>
</reference>
<dbReference type="PROSITE" id="PS51186">
    <property type="entry name" value="GNAT"/>
    <property type="match status" value="1"/>
</dbReference>
<dbReference type="InterPro" id="IPR050680">
    <property type="entry name" value="YpeA/RimI_acetyltransf"/>
</dbReference>
<dbReference type="RefSeq" id="WP_036197450.1">
    <property type="nucleotide sequence ID" value="NZ_AVCY01000024.1"/>
</dbReference>
<dbReference type="PANTHER" id="PTHR43420:SF52">
    <property type="entry name" value="N-ACETYLTRANSFERASE YODP"/>
    <property type="match status" value="1"/>
</dbReference>
<dbReference type="Gene3D" id="3.40.630.30">
    <property type="match status" value="1"/>
</dbReference>
<evidence type="ECO:0000256" key="2">
    <source>
        <dbReference type="ARBA" id="ARBA00023315"/>
    </source>
</evidence>
<keyword evidence="2" id="KW-0012">Acyltransferase</keyword>
<dbReference type="AlphaFoldDB" id="A0A0A3I418"/>
<dbReference type="STRING" id="1384057.CD33_01495"/>
<dbReference type="eggNOG" id="COG0456">
    <property type="taxonomic scope" value="Bacteria"/>
</dbReference>